<feature type="compositionally biased region" description="Basic and acidic residues" evidence="1">
    <location>
        <begin position="67"/>
        <end position="79"/>
    </location>
</feature>
<feature type="region of interest" description="Disordered" evidence="1">
    <location>
        <begin position="64"/>
        <end position="97"/>
    </location>
</feature>
<gene>
    <name evidence="2" type="ORF">Zmor_025036</name>
</gene>
<evidence type="ECO:0000313" key="3">
    <source>
        <dbReference type="Proteomes" id="UP001168821"/>
    </source>
</evidence>
<evidence type="ECO:0000256" key="1">
    <source>
        <dbReference type="SAM" id="MobiDB-lite"/>
    </source>
</evidence>
<keyword evidence="3" id="KW-1185">Reference proteome</keyword>
<dbReference type="AlphaFoldDB" id="A0AA38M3C8"/>
<dbReference type="EMBL" id="JALNTZ010000008">
    <property type="protein sequence ID" value="KAJ3642233.1"/>
    <property type="molecule type" value="Genomic_DNA"/>
</dbReference>
<reference evidence="2" key="1">
    <citation type="journal article" date="2023" name="G3 (Bethesda)">
        <title>Whole genome assemblies of Zophobas morio and Tenebrio molitor.</title>
        <authorList>
            <person name="Kaur S."/>
            <person name="Stinson S.A."/>
            <person name="diCenzo G.C."/>
        </authorList>
    </citation>
    <scope>NUCLEOTIDE SEQUENCE</scope>
    <source>
        <strain evidence="2">QUZm001</strain>
    </source>
</reference>
<dbReference type="Proteomes" id="UP001168821">
    <property type="component" value="Unassembled WGS sequence"/>
</dbReference>
<organism evidence="2 3">
    <name type="scientific">Zophobas morio</name>
    <dbReference type="NCBI Taxonomy" id="2755281"/>
    <lineage>
        <taxon>Eukaryota</taxon>
        <taxon>Metazoa</taxon>
        <taxon>Ecdysozoa</taxon>
        <taxon>Arthropoda</taxon>
        <taxon>Hexapoda</taxon>
        <taxon>Insecta</taxon>
        <taxon>Pterygota</taxon>
        <taxon>Neoptera</taxon>
        <taxon>Endopterygota</taxon>
        <taxon>Coleoptera</taxon>
        <taxon>Polyphaga</taxon>
        <taxon>Cucujiformia</taxon>
        <taxon>Tenebrionidae</taxon>
        <taxon>Zophobas</taxon>
    </lineage>
</organism>
<proteinExistence type="predicted"/>
<sequence>MDFPRPPLSLSQRKNAAPDPYQAAAAFRCIFVDDRPNGSKCGTHVRSLPSDNVEKAWVWSTHGTEPAYERKGEGGRREGAQNGSAAGWLHHLTHFPG</sequence>
<evidence type="ECO:0000313" key="2">
    <source>
        <dbReference type="EMBL" id="KAJ3642233.1"/>
    </source>
</evidence>
<comment type="caution">
    <text evidence="2">The sequence shown here is derived from an EMBL/GenBank/DDBJ whole genome shotgun (WGS) entry which is preliminary data.</text>
</comment>
<accession>A0AA38M3C8</accession>
<name>A0AA38M3C8_9CUCU</name>
<protein>
    <submittedName>
        <fullName evidence="2">Uncharacterized protein</fullName>
    </submittedName>
</protein>